<sequence length="193" mass="22271">MAKRVFFSFHYKDVQDFRANVVRQHWVTKPDREEAGFYDASIWESAKKQGSIALKKLINGGLENTSSTCVLIGSETYLRPWVRYELLKSYKKGNSIFGVHINSIKGKDQKIKAKGLNPLEHVGVTFSDTGKTVTLWEKNNGKWVKYSEIDGSSSYQVNVAKNFWGQGFNLSRWYKTYDWVNDDGYKNFASWVE</sequence>
<proteinExistence type="predicted"/>
<feature type="domain" description="Thoeris protein ThsB TIR-like" evidence="1">
    <location>
        <begin position="6"/>
        <end position="103"/>
    </location>
</feature>
<dbReference type="Pfam" id="PF08937">
    <property type="entry name" value="ThsB_TIR"/>
    <property type="match status" value="1"/>
</dbReference>
<dbReference type="RefSeq" id="WP_135571510.1">
    <property type="nucleotide sequence ID" value="NZ_RQGK01000057.1"/>
</dbReference>
<dbReference type="InterPro" id="IPR015032">
    <property type="entry name" value="ThsB__TIR-like_domain"/>
</dbReference>
<reference evidence="2 3" key="1">
    <citation type="journal article" date="2019" name="PLoS Negl. Trop. Dis.">
        <title>Revisiting the worldwide diversity of Leptospira species in the environment.</title>
        <authorList>
            <person name="Vincent A.T."/>
            <person name="Schiettekatte O."/>
            <person name="Bourhy P."/>
            <person name="Veyrier F.J."/>
            <person name="Picardeau M."/>
        </authorList>
    </citation>
    <scope>NUCLEOTIDE SEQUENCE [LARGE SCALE GENOMIC DNA]</scope>
    <source>
        <strain evidence="2 3">201702445</strain>
    </source>
</reference>
<comment type="caution">
    <text evidence="2">The sequence shown here is derived from an EMBL/GenBank/DDBJ whole genome shotgun (WGS) entry which is preliminary data.</text>
</comment>
<organism evidence="2 3">
    <name type="scientific">Leptospira yasudae</name>
    <dbReference type="NCBI Taxonomy" id="2202201"/>
    <lineage>
        <taxon>Bacteria</taxon>
        <taxon>Pseudomonadati</taxon>
        <taxon>Spirochaetota</taxon>
        <taxon>Spirochaetia</taxon>
        <taxon>Leptospirales</taxon>
        <taxon>Leptospiraceae</taxon>
        <taxon>Leptospira</taxon>
    </lineage>
</organism>
<accession>A0A6N4QUK7</accession>
<dbReference type="AlphaFoldDB" id="A0A6N4QUK7"/>
<dbReference type="EMBL" id="RQGM01000074">
    <property type="protein sequence ID" value="TGL79738.1"/>
    <property type="molecule type" value="Genomic_DNA"/>
</dbReference>
<evidence type="ECO:0000313" key="2">
    <source>
        <dbReference type="EMBL" id="TGL79738.1"/>
    </source>
</evidence>
<evidence type="ECO:0000259" key="1">
    <source>
        <dbReference type="Pfam" id="PF08937"/>
    </source>
</evidence>
<dbReference type="Proteomes" id="UP000297613">
    <property type="component" value="Unassembled WGS sequence"/>
</dbReference>
<evidence type="ECO:0000313" key="3">
    <source>
        <dbReference type="Proteomes" id="UP000297613"/>
    </source>
</evidence>
<protein>
    <recommendedName>
        <fullName evidence="1">Thoeris protein ThsB TIR-like domain-containing protein</fullName>
    </recommendedName>
</protein>
<gene>
    <name evidence="2" type="ORF">EHQ83_17860</name>
</gene>
<name>A0A6N4QUK7_9LEPT</name>